<comment type="domain">
    <text evidence="4">The Q motif is unique to and characteristic of the DEAD box family of RNA helicases and controls ATP binding and hydrolysis.</text>
</comment>
<dbReference type="Gene3D" id="3.40.50.300">
    <property type="entry name" value="P-loop containing nucleotide triphosphate hydrolases"/>
    <property type="match status" value="2"/>
</dbReference>
<evidence type="ECO:0000259" key="6">
    <source>
        <dbReference type="Pfam" id="PF00270"/>
    </source>
</evidence>
<feature type="compositionally biased region" description="Basic residues" evidence="5">
    <location>
        <begin position="603"/>
        <end position="613"/>
    </location>
</feature>
<organism evidence="7 8">
    <name type="scientific">Symbiochloris irregularis</name>
    <dbReference type="NCBI Taxonomy" id="706552"/>
    <lineage>
        <taxon>Eukaryota</taxon>
        <taxon>Viridiplantae</taxon>
        <taxon>Chlorophyta</taxon>
        <taxon>core chlorophytes</taxon>
        <taxon>Trebouxiophyceae</taxon>
        <taxon>Trebouxiales</taxon>
        <taxon>Trebouxiaceae</taxon>
        <taxon>Symbiochloris</taxon>
    </lineage>
</organism>
<sequence>MDALREQLNGKVGESHLADLASLEAVWRAQTQRQDVVFVRSENAKLASAVTAELCRLLQSQGPSRHFQWQALLLVATRQRVLQAAAELSALYEALGAKCTSLLGEGKQLREAALQAGQLVVTTPGRLREALKLGIIRPQLWEQQAGRPGMASLVIEAADTMVAMPGYKDDLEALSSLLASSTQRIVRVATHTPPSADSWLTQQFVRTSQEPLVIDASTLHQGLDSQAQSTSGAGNDGPTGIVEGHALQSHSMACPRQDKLLVAMALLKLGALRKKAVLFTTAASFAVRLKLMLGAFGLRAAVLLGTLPRNTRRRIVQEFNAAVLDYLVISDCAIPHIASPGTTADDDDEASASEDDETGLDADEELVPQTDDQSQRSTKRKRVEVQNKQKGLRSVKSVLHVDVPSAEGRAGRIACLASTTPADAVEVALVPSASEAQEPAGGWAHALPSFAGAPKEAIEKLRYRAEDVARSLNPSIVKQARARDLQHELLSSKKLQEHFRLHPGDLTVLKSAMPRAKAATEPASHLRHLPGYLKAGGQQQRRGGTGKQGAGKKVYVSPFGPKASSKKRRKGGDASEELTEMEKAAMKSAPKRPKKDGSYIPKRNVRKGKTRKR</sequence>
<keyword evidence="4" id="KW-0347">Helicase</keyword>
<evidence type="ECO:0000256" key="2">
    <source>
        <dbReference type="ARBA" id="ARBA00022801"/>
    </source>
</evidence>
<evidence type="ECO:0000313" key="8">
    <source>
        <dbReference type="Proteomes" id="UP001465755"/>
    </source>
</evidence>
<dbReference type="GO" id="GO:0003724">
    <property type="term" value="F:RNA helicase activity"/>
    <property type="evidence" value="ECO:0007669"/>
    <property type="project" value="UniProtKB-EC"/>
</dbReference>
<accession>A0AAW1P7A6</accession>
<keyword evidence="8" id="KW-1185">Reference proteome</keyword>
<comment type="caution">
    <text evidence="7">The sequence shown here is derived from an EMBL/GenBank/DDBJ whole genome shotgun (WGS) entry which is preliminary data.</text>
</comment>
<dbReference type="InterPro" id="IPR027417">
    <property type="entry name" value="P-loop_NTPase"/>
</dbReference>
<protein>
    <recommendedName>
        <fullName evidence="4">ATP-dependent RNA helicase</fullName>
        <ecNumber evidence="4">3.6.4.13</ecNumber>
    </recommendedName>
</protein>
<keyword evidence="1 4" id="KW-0547">Nucleotide-binding</keyword>
<feature type="region of interest" description="Disordered" evidence="5">
    <location>
        <begin position="339"/>
        <end position="391"/>
    </location>
</feature>
<dbReference type="Proteomes" id="UP001465755">
    <property type="component" value="Unassembled WGS sequence"/>
</dbReference>
<dbReference type="PANTHER" id="PTHR24031">
    <property type="entry name" value="RNA HELICASE"/>
    <property type="match status" value="1"/>
</dbReference>
<evidence type="ECO:0000256" key="1">
    <source>
        <dbReference type="ARBA" id="ARBA00022741"/>
    </source>
</evidence>
<dbReference type="GO" id="GO:0005524">
    <property type="term" value="F:ATP binding"/>
    <property type="evidence" value="ECO:0007669"/>
    <property type="project" value="UniProtKB-UniRule"/>
</dbReference>
<reference evidence="7 8" key="1">
    <citation type="journal article" date="2024" name="Nat. Commun.">
        <title>Phylogenomics reveals the evolutionary origins of lichenization in chlorophyte algae.</title>
        <authorList>
            <person name="Puginier C."/>
            <person name="Libourel C."/>
            <person name="Otte J."/>
            <person name="Skaloud P."/>
            <person name="Haon M."/>
            <person name="Grisel S."/>
            <person name="Petersen M."/>
            <person name="Berrin J.G."/>
            <person name="Delaux P.M."/>
            <person name="Dal Grande F."/>
            <person name="Keller J."/>
        </authorList>
    </citation>
    <scope>NUCLEOTIDE SEQUENCE [LARGE SCALE GENOMIC DNA]</scope>
    <source>
        <strain evidence="7 8">SAG 2036</strain>
    </source>
</reference>
<feature type="domain" description="DEAD/DEAH-box helicase" evidence="6">
    <location>
        <begin position="68"/>
        <end position="192"/>
    </location>
</feature>
<comment type="catalytic activity">
    <reaction evidence="4">
        <text>ATP + H2O = ADP + phosphate + H(+)</text>
        <dbReference type="Rhea" id="RHEA:13065"/>
        <dbReference type="ChEBI" id="CHEBI:15377"/>
        <dbReference type="ChEBI" id="CHEBI:15378"/>
        <dbReference type="ChEBI" id="CHEBI:30616"/>
        <dbReference type="ChEBI" id="CHEBI:43474"/>
        <dbReference type="ChEBI" id="CHEBI:456216"/>
        <dbReference type="EC" id="3.6.4.13"/>
    </reaction>
</comment>
<dbReference type="SUPFAM" id="SSF52540">
    <property type="entry name" value="P-loop containing nucleoside triphosphate hydrolases"/>
    <property type="match status" value="1"/>
</dbReference>
<evidence type="ECO:0000313" key="7">
    <source>
        <dbReference type="EMBL" id="KAK9804472.1"/>
    </source>
</evidence>
<evidence type="ECO:0000256" key="4">
    <source>
        <dbReference type="RuleBase" id="RU365068"/>
    </source>
</evidence>
<dbReference type="Pfam" id="PF00270">
    <property type="entry name" value="DEAD"/>
    <property type="match status" value="1"/>
</dbReference>
<dbReference type="GO" id="GO:0003723">
    <property type="term" value="F:RNA binding"/>
    <property type="evidence" value="ECO:0007669"/>
    <property type="project" value="UniProtKB-UniRule"/>
</dbReference>
<feature type="region of interest" description="Disordered" evidence="5">
    <location>
        <begin position="516"/>
        <end position="613"/>
    </location>
</feature>
<comment type="function">
    <text evidence="4">RNA helicase.</text>
</comment>
<feature type="compositionally biased region" description="Acidic residues" evidence="5">
    <location>
        <begin position="344"/>
        <end position="366"/>
    </location>
</feature>
<proteinExistence type="inferred from homology"/>
<name>A0AAW1P7A6_9CHLO</name>
<dbReference type="AlphaFoldDB" id="A0AAW1P7A6"/>
<dbReference type="EC" id="3.6.4.13" evidence="4"/>
<keyword evidence="4" id="KW-0694">RNA-binding</keyword>
<gene>
    <name evidence="7" type="ORF">WJX73_005658</name>
</gene>
<evidence type="ECO:0000256" key="3">
    <source>
        <dbReference type="ARBA" id="ARBA00022840"/>
    </source>
</evidence>
<evidence type="ECO:0000256" key="5">
    <source>
        <dbReference type="SAM" id="MobiDB-lite"/>
    </source>
</evidence>
<keyword evidence="3 4" id="KW-0067">ATP-binding</keyword>
<dbReference type="EMBL" id="JALJOQ010000051">
    <property type="protein sequence ID" value="KAK9804472.1"/>
    <property type="molecule type" value="Genomic_DNA"/>
</dbReference>
<comment type="similarity">
    <text evidence="4">Belongs to the DEAD box helicase family.</text>
</comment>
<keyword evidence="2 4" id="KW-0378">Hydrolase</keyword>
<dbReference type="InterPro" id="IPR011545">
    <property type="entry name" value="DEAD/DEAH_box_helicase_dom"/>
</dbReference>
<dbReference type="GO" id="GO:0016787">
    <property type="term" value="F:hydrolase activity"/>
    <property type="evidence" value="ECO:0007669"/>
    <property type="project" value="UniProtKB-KW"/>
</dbReference>